<sequence>MTRKFYRVENSPINLNQVYQSKNYQYGRNLDFSYYQHFLNVYFNVMRQVDIPSDFFVSLNNRIFTESNPYRLYLNDLIADEEYVELYAVTNNINHSGFKIPVSLISDFIHNFKGNQQFIFFDKGIYLWEFILEAVRLNWYSHLPKRLESVFLFDDLKSCQYYIKEHLNNVGTIYEVELIQVVKMFEGDMMLIDNVQNHILFLDLMTQMNDYWKGVHTQDPIREIIFQGSYLYTRIIK</sequence>
<protein>
    <submittedName>
        <fullName evidence="1">Uncharacterized protein</fullName>
    </submittedName>
</protein>
<name>A0A9W4THB5_9FLAO</name>
<dbReference type="EMBL" id="OX336425">
    <property type="protein sequence ID" value="CAI2768195.1"/>
    <property type="molecule type" value="Genomic_DNA"/>
</dbReference>
<reference evidence="1" key="1">
    <citation type="submission" date="2022-09" db="EMBL/GenBank/DDBJ databases">
        <authorList>
            <person name="Duchaud E."/>
        </authorList>
    </citation>
    <scope>NUCLEOTIDE SEQUENCE</scope>
    <source>
        <strain evidence="1">TRV642</strain>
    </source>
</reference>
<gene>
    <name evidence="1" type="ORF">TRV642_3395</name>
</gene>
<dbReference type="KEGG" id="fcs:TRV642_3395"/>
<accession>A0A9W4THB5</accession>
<evidence type="ECO:0000313" key="2">
    <source>
        <dbReference type="Proteomes" id="UP001152749"/>
    </source>
</evidence>
<dbReference type="AlphaFoldDB" id="A0A9W4THB5"/>
<dbReference type="RefSeq" id="WP_263360865.1">
    <property type="nucleotide sequence ID" value="NZ_OX336425.1"/>
</dbReference>
<proteinExistence type="predicted"/>
<dbReference type="SUPFAM" id="SSF56399">
    <property type="entry name" value="ADP-ribosylation"/>
    <property type="match status" value="1"/>
</dbReference>
<evidence type="ECO:0000313" key="1">
    <source>
        <dbReference type="EMBL" id="CAI2768195.1"/>
    </source>
</evidence>
<dbReference type="Proteomes" id="UP001152749">
    <property type="component" value="Chromosome"/>
</dbReference>
<organism evidence="1 2">
    <name type="scientific">Flavobacterium collinsii</name>
    <dbReference type="NCBI Taxonomy" id="1114861"/>
    <lineage>
        <taxon>Bacteria</taxon>
        <taxon>Pseudomonadati</taxon>
        <taxon>Bacteroidota</taxon>
        <taxon>Flavobacteriia</taxon>
        <taxon>Flavobacteriales</taxon>
        <taxon>Flavobacteriaceae</taxon>
        <taxon>Flavobacterium</taxon>
    </lineage>
</organism>